<dbReference type="EMBL" id="AYSL01001841">
    <property type="protein sequence ID" value="KTF05353.1"/>
    <property type="molecule type" value="Genomic_DNA"/>
</dbReference>
<gene>
    <name evidence="1" type="ORF">MGSAQ_003151</name>
</gene>
<proteinExistence type="predicted"/>
<dbReference type="AlphaFoldDB" id="A0A1B6NPU4"/>
<evidence type="ECO:0000313" key="1">
    <source>
        <dbReference type="EMBL" id="KTF05353.1"/>
    </source>
</evidence>
<reference evidence="1" key="1">
    <citation type="submission" date="2013-11" db="EMBL/GenBank/DDBJ databases">
        <title>Microbial diversity, functional groups and degradation webs in Northern and Southern Mediterranean and Red Sea marine crude oil polluted sites.</title>
        <authorList>
            <person name="Daffonchio D."/>
            <person name="Mapelli F."/>
            <person name="Ferrer M."/>
            <person name="Richter M."/>
            <person name="Cherif A."/>
            <person name="Malkawi H.I."/>
            <person name="Yakimov M.M."/>
            <person name="Abdel-Fattah Y.R."/>
            <person name="Blaghen M."/>
            <person name="Golyshin P.N."/>
            <person name="Kalogerakis N."/>
            <person name="Boon N."/>
            <person name="Magagnini M."/>
            <person name="Fava F."/>
        </authorList>
    </citation>
    <scope>NUCLEOTIDE SEQUENCE</scope>
</reference>
<comment type="caution">
    <text evidence="1">The sequence shown here is derived from an EMBL/GenBank/DDBJ whole genome shotgun (WGS) entry which is preliminary data.</text>
</comment>
<protein>
    <submittedName>
        <fullName evidence="1">BatD protein</fullName>
    </submittedName>
</protein>
<accession>A0A1B6NPU4</accession>
<sequence length="83" mass="9384">MSVIKAKNTRELTPALNKWIKALTLGNAQLSQFKGITDRVNELYALRFSANKVDASAQSKQVTKALEQLSHEIKLARSEWKQK</sequence>
<organism evidence="1">
    <name type="scientific">marine sediment metagenome</name>
    <dbReference type="NCBI Taxonomy" id="412755"/>
    <lineage>
        <taxon>unclassified sequences</taxon>
        <taxon>metagenomes</taxon>
        <taxon>ecological metagenomes</taxon>
    </lineage>
</organism>
<feature type="non-terminal residue" evidence="1">
    <location>
        <position position="83"/>
    </location>
</feature>
<name>A0A1B6NPU4_9ZZZZ</name>